<dbReference type="EMBL" id="JBHSGN010000122">
    <property type="protein sequence ID" value="MFC4676166.1"/>
    <property type="molecule type" value="Genomic_DNA"/>
</dbReference>
<dbReference type="Proteomes" id="UP001596023">
    <property type="component" value="Unassembled WGS sequence"/>
</dbReference>
<sequence>MKEIFKNYFGKGGLIILLLSLACAIIGVTDAGSVHAAEGIFTPNNTGADPSSPGADNLGKHVAGEVSVDTGKNVQSELLKPFYDDEIIKVRPDKAILDTMLRHMTPRNTNSIEAKWGSVDIKPFETFATSAYTQVTTSSTAVLTVDNPIIFAKSSTIRVKGVYGYDESGTVRSTKVYLQLRVKSIAGNQITVYATNGGALTGTALRPKTQKFIPSIPANTKLFRLGRAATEFDVKTPPTSSYPTIDNNYAQTFMCQIDVSKWYQKQDKILDWEKEDMNEAAIFEWRMEMEGSLMYGEKGMTYDDDQNVDVYTCNGITKYMFKEYEYTTFTKDDFVDMLEYIFTKNSGSKKRAIFAGSKFISNVSKIDWTLYKDITTGTDVQWGIEWTTIRTNFGTLYLIHHELLDLYDDAENAYVLDPDYLYKYIWEARTTKQYDQEQLGVRKSDTTVNSESFCVGLGYPSCHCKIMKAA</sequence>
<accession>A0ABV9L1N2</accession>
<evidence type="ECO:0000313" key="2">
    <source>
        <dbReference type="Proteomes" id="UP001596023"/>
    </source>
</evidence>
<comment type="caution">
    <text evidence="1">The sequence shown here is derived from an EMBL/GenBank/DDBJ whole genome shotgun (WGS) entry which is preliminary data.</text>
</comment>
<dbReference type="InterPro" id="IPR035198">
    <property type="entry name" value="SU10_MCP"/>
</dbReference>
<name>A0ABV9L1N2_9BACT</name>
<dbReference type="PROSITE" id="PS51257">
    <property type="entry name" value="PROKAR_LIPOPROTEIN"/>
    <property type="match status" value="1"/>
</dbReference>
<dbReference type="RefSeq" id="WP_380000117.1">
    <property type="nucleotide sequence ID" value="NZ_JBHSGN010000122.1"/>
</dbReference>
<evidence type="ECO:0000313" key="1">
    <source>
        <dbReference type="EMBL" id="MFC4676166.1"/>
    </source>
</evidence>
<proteinExistence type="predicted"/>
<dbReference type="Pfam" id="PF17236">
    <property type="entry name" value="SU10_MCP"/>
    <property type="match status" value="1"/>
</dbReference>
<reference evidence="2" key="1">
    <citation type="journal article" date="2019" name="Int. J. Syst. Evol. Microbiol.">
        <title>The Global Catalogue of Microorganisms (GCM) 10K type strain sequencing project: providing services to taxonomists for standard genome sequencing and annotation.</title>
        <authorList>
            <consortium name="The Broad Institute Genomics Platform"/>
            <consortium name="The Broad Institute Genome Sequencing Center for Infectious Disease"/>
            <person name="Wu L."/>
            <person name="Ma J."/>
        </authorList>
    </citation>
    <scope>NUCLEOTIDE SEQUENCE [LARGE SCALE GENOMIC DNA]</scope>
    <source>
        <strain evidence="2">CCUG 66188</strain>
    </source>
</reference>
<keyword evidence="2" id="KW-1185">Reference proteome</keyword>
<protein>
    <submittedName>
        <fullName evidence="1">Uncharacterized protein</fullName>
    </submittedName>
</protein>
<gene>
    <name evidence="1" type="ORF">ACFO6W_20990</name>
</gene>
<organism evidence="1 2">
    <name type="scientific">Dysgonomonas termitidis</name>
    <dbReference type="NCBI Taxonomy" id="1516126"/>
    <lineage>
        <taxon>Bacteria</taxon>
        <taxon>Pseudomonadati</taxon>
        <taxon>Bacteroidota</taxon>
        <taxon>Bacteroidia</taxon>
        <taxon>Bacteroidales</taxon>
        <taxon>Dysgonomonadaceae</taxon>
        <taxon>Dysgonomonas</taxon>
    </lineage>
</organism>